<organism evidence="1 2">
    <name type="scientific">Eeniella nana</name>
    <name type="common">Yeast</name>
    <name type="synonym">Brettanomyces nanus</name>
    <dbReference type="NCBI Taxonomy" id="13502"/>
    <lineage>
        <taxon>Eukaryota</taxon>
        <taxon>Fungi</taxon>
        <taxon>Dikarya</taxon>
        <taxon>Ascomycota</taxon>
        <taxon>Saccharomycotina</taxon>
        <taxon>Pichiomycetes</taxon>
        <taxon>Pichiales</taxon>
        <taxon>Pichiaceae</taxon>
        <taxon>Brettanomyces</taxon>
    </lineage>
</organism>
<dbReference type="OrthoDB" id="189226at2759"/>
<dbReference type="Proteomes" id="UP000662931">
    <property type="component" value="Chromosome 1"/>
</dbReference>
<dbReference type="PANTHER" id="PTHR10983:SF70">
    <property type="entry name" value="PROTEIN MUM3"/>
    <property type="match status" value="1"/>
</dbReference>
<gene>
    <name evidence="1" type="ORF">FOA43_000096</name>
</gene>
<dbReference type="GO" id="GO:0036149">
    <property type="term" value="P:phosphatidylinositol acyl-chain remodeling"/>
    <property type="evidence" value="ECO:0007669"/>
    <property type="project" value="TreeGrafter"/>
</dbReference>
<dbReference type="GO" id="GO:0016746">
    <property type="term" value="F:acyltransferase activity"/>
    <property type="evidence" value="ECO:0007669"/>
    <property type="project" value="TreeGrafter"/>
</dbReference>
<dbReference type="PANTHER" id="PTHR10983">
    <property type="entry name" value="1-ACYLGLYCEROL-3-PHOSPHATE ACYLTRANSFERASE-RELATED"/>
    <property type="match status" value="1"/>
</dbReference>
<evidence type="ECO:0000313" key="1">
    <source>
        <dbReference type="EMBL" id="QPG72794.1"/>
    </source>
</evidence>
<keyword evidence="2" id="KW-1185">Reference proteome</keyword>
<proteinExistence type="predicted"/>
<dbReference type="EMBL" id="CP064812">
    <property type="protein sequence ID" value="QPG72794.1"/>
    <property type="molecule type" value="Genomic_DNA"/>
</dbReference>
<sequence length="236" mass="27545">MNEFKIVVAGDNLETENALFISNHLSLVDYIIFPFLTTKTLEEAARQQNNLSGLESPIYAKDLTSFLLPKLQFFTWFQIWNMPSGRFWARISQTDENWELDGQTLGSTFSEYLEQSRGTQWLITFPEVNIFTEKNSKMEQIMGEKYYLPHLEHVLYPRFSGFANCIGGLYKAEFNRIYDTTLVYFQRSKETGKIINFTAPNLLQALGLIEDEIVIIVHIHGKLLNRVRLRRDKLEK</sequence>
<dbReference type="AlphaFoldDB" id="A0A875S002"/>
<evidence type="ECO:0000313" key="2">
    <source>
        <dbReference type="Proteomes" id="UP000662931"/>
    </source>
</evidence>
<dbReference type="GO" id="GO:0005783">
    <property type="term" value="C:endoplasmic reticulum"/>
    <property type="evidence" value="ECO:0007669"/>
    <property type="project" value="TreeGrafter"/>
</dbReference>
<reference evidence="1" key="1">
    <citation type="submission" date="2020-10" db="EMBL/GenBank/DDBJ databases">
        <authorList>
            <person name="Roach M.J.R."/>
        </authorList>
    </citation>
    <scope>NUCLEOTIDE SEQUENCE</scope>
    <source>
        <strain evidence="1">CBS 1945</strain>
    </source>
</reference>
<dbReference type="GeneID" id="62193497"/>
<accession>A0A875S002</accession>
<name>A0A875S002_EENNA</name>
<dbReference type="KEGG" id="bnn:FOA43_000096"/>
<dbReference type="RefSeq" id="XP_038776359.1">
    <property type="nucleotide sequence ID" value="XM_038920431.1"/>
</dbReference>
<protein>
    <submittedName>
        <fullName evidence="1">Uncharacterized protein</fullName>
    </submittedName>
</protein>